<keyword evidence="1" id="KW-1133">Transmembrane helix</keyword>
<evidence type="ECO:0000313" key="2">
    <source>
        <dbReference type="EMBL" id="KKK60382.1"/>
    </source>
</evidence>
<gene>
    <name evidence="2" type="ORF">LCGC14_3024920</name>
</gene>
<proteinExistence type="predicted"/>
<name>A0A0F8WU29_9ZZZZ</name>
<feature type="non-terminal residue" evidence="2">
    <location>
        <position position="1"/>
    </location>
</feature>
<protein>
    <recommendedName>
        <fullName evidence="3">Phage portal protein</fullName>
    </recommendedName>
</protein>
<reference evidence="2" key="1">
    <citation type="journal article" date="2015" name="Nature">
        <title>Complex archaea that bridge the gap between prokaryotes and eukaryotes.</title>
        <authorList>
            <person name="Spang A."/>
            <person name="Saw J.H."/>
            <person name="Jorgensen S.L."/>
            <person name="Zaremba-Niedzwiedzka K."/>
            <person name="Martijn J."/>
            <person name="Lind A.E."/>
            <person name="van Eijk R."/>
            <person name="Schleper C."/>
            <person name="Guy L."/>
            <person name="Ettema T.J."/>
        </authorList>
    </citation>
    <scope>NUCLEOTIDE SEQUENCE</scope>
</reference>
<evidence type="ECO:0000256" key="1">
    <source>
        <dbReference type="SAM" id="Phobius"/>
    </source>
</evidence>
<dbReference type="AlphaFoldDB" id="A0A0F8WU29"/>
<keyword evidence="1" id="KW-0472">Membrane</keyword>
<feature type="transmembrane region" description="Helical" evidence="1">
    <location>
        <begin position="18"/>
        <end position="38"/>
    </location>
</feature>
<dbReference type="InterPro" id="IPR006944">
    <property type="entry name" value="Phage/GTA_portal"/>
</dbReference>
<dbReference type="Pfam" id="PF04860">
    <property type="entry name" value="Phage_portal"/>
    <property type="match status" value="1"/>
</dbReference>
<feature type="non-terminal residue" evidence="2">
    <location>
        <position position="359"/>
    </location>
</feature>
<sequence length="359" mass="40643">RTNTGMVVTPEIALNYSAVWNAVTVLAGTIASLPLMVFKRIGADGRERFANHRLFDTIHTQPNPEMTSFLWRETAMNHVLLQGNHYSFIENISRMGAKINLWPLNPQRVDPFREDNGKLIYKYRRMDNVEKIIPAEKMFHLAGLGFDGRVGYSVISKAAESFSLGLSLESFGAKYFGQGTHLGGILTHPNRLSKEAKDNLSKTFDNAYKGLSGAHRTGVLEEGMTYQTFTIPPNDSQFLESRLFQVSDVARWFNLPPHKIKDLSRSTFNNIEASQIEFVTDSIRPWLVRWEQVIGWKLLTGNERKSIFAEFIIEGLLRGDVQKRFAAYAIARANGFMTADQVRARENMNPTEDGSGKIY</sequence>
<organism evidence="2">
    <name type="scientific">marine sediment metagenome</name>
    <dbReference type="NCBI Taxonomy" id="412755"/>
    <lineage>
        <taxon>unclassified sequences</taxon>
        <taxon>metagenomes</taxon>
        <taxon>ecological metagenomes</taxon>
    </lineage>
</organism>
<dbReference type="EMBL" id="LAZR01062998">
    <property type="protein sequence ID" value="KKK60382.1"/>
    <property type="molecule type" value="Genomic_DNA"/>
</dbReference>
<comment type="caution">
    <text evidence="2">The sequence shown here is derived from an EMBL/GenBank/DDBJ whole genome shotgun (WGS) entry which is preliminary data.</text>
</comment>
<dbReference type="NCBIfam" id="TIGR01537">
    <property type="entry name" value="portal_HK97"/>
    <property type="match status" value="1"/>
</dbReference>
<accession>A0A0F8WU29</accession>
<dbReference type="InterPro" id="IPR006427">
    <property type="entry name" value="Portal_HK97"/>
</dbReference>
<keyword evidence="1" id="KW-0812">Transmembrane</keyword>
<evidence type="ECO:0008006" key="3">
    <source>
        <dbReference type="Google" id="ProtNLM"/>
    </source>
</evidence>